<keyword evidence="4" id="KW-0963">Cytoplasm</keyword>
<organism evidence="11 12">
    <name type="scientific">Besnoitia besnoiti</name>
    <name type="common">Apicomplexan protozoan</name>
    <dbReference type="NCBI Taxonomy" id="94643"/>
    <lineage>
        <taxon>Eukaryota</taxon>
        <taxon>Sar</taxon>
        <taxon>Alveolata</taxon>
        <taxon>Apicomplexa</taxon>
        <taxon>Conoidasida</taxon>
        <taxon>Coccidia</taxon>
        <taxon>Eucoccidiorida</taxon>
        <taxon>Eimeriorina</taxon>
        <taxon>Sarcocystidae</taxon>
        <taxon>Besnoitia</taxon>
    </lineage>
</organism>
<gene>
    <name evidence="11" type="ORF">BESB_073600</name>
</gene>
<feature type="compositionally biased region" description="Basic and acidic residues" evidence="10">
    <location>
        <begin position="381"/>
        <end position="390"/>
    </location>
</feature>
<dbReference type="GO" id="GO:0005634">
    <property type="term" value="C:nucleus"/>
    <property type="evidence" value="ECO:0007669"/>
    <property type="project" value="UniProtKB-SubCell"/>
</dbReference>
<dbReference type="AlphaFoldDB" id="A0A2A9M6V7"/>
<dbReference type="PANTHER" id="PTHR14614">
    <property type="entry name" value="HEPATOCELLULAR CARCINOMA-ASSOCIATED ANTIGEN"/>
    <property type="match status" value="1"/>
</dbReference>
<keyword evidence="7" id="KW-0949">S-adenosyl-L-methionine</keyword>
<dbReference type="OrthoDB" id="1723750at2759"/>
<evidence type="ECO:0000256" key="10">
    <source>
        <dbReference type="SAM" id="MobiDB-lite"/>
    </source>
</evidence>
<evidence type="ECO:0000313" key="11">
    <source>
        <dbReference type="EMBL" id="PFH34208.1"/>
    </source>
</evidence>
<evidence type="ECO:0000256" key="6">
    <source>
        <dbReference type="ARBA" id="ARBA00022679"/>
    </source>
</evidence>
<evidence type="ECO:0000256" key="5">
    <source>
        <dbReference type="ARBA" id="ARBA00022603"/>
    </source>
</evidence>
<dbReference type="InterPro" id="IPR019410">
    <property type="entry name" value="Methyltransf_16"/>
</dbReference>
<dbReference type="InterPro" id="IPR029063">
    <property type="entry name" value="SAM-dependent_MTases_sf"/>
</dbReference>
<dbReference type="EMBL" id="NWUJ01000007">
    <property type="protein sequence ID" value="PFH34208.1"/>
    <property type="molecule type" value="Genomic_DNA"/>
</dbReference>
<name>A0A2A9M6V7_BESBE</name>
<evidence type="ECO:0000256" key="4">
    <source>
        <dbReference type="ARBA" id="ARBA00022490"/>
    </source>
</evidence>
<evidence type="ECO:0000313" key="12">
    <source>
        <dbReference type="Proteomes" id="UP000224006"/>
    </source>
</evidence>
<evidence type="ECO:0000256" key="8">
    <source>
        <dbReference type="ARBA" id="ARBA00023242"/>
    </source>
</evidence>
<sequence>MATAAPSLPAPLCGPTARSLVSYHVPLQGPVRRLPASSATEAASQSSSCPLSCAPQLAAAPSGLLAPRPTRTGSGKQTDAAAAEPGWTVHTLRGSVASTEAAASGNGDDRNCAMQDVREGEYEGGLSVWECSWDLVQFILKLKQEDVAAQHVLDLGCGHGLVGLLMLQRGAGAVVFQDLNAEVLAGVTGPTVALNLSLSRRPHAAQDPARPPAAAESHRMRLCALAKRPPSANAPDASAPPLPEGCANLPANCLLLPASWEAFPSLCCSCKCACSRGAVAGSAAALPTGDVSGSLPGATQHQFDWIVASECIYRPQLFETLRQLLKKLLKRGTGKALIAGKRYYFGIGGGTLPFLHFLRKAETEERERRQQEKYQAAATRGDMKVDCEENHDAEEDALEVSVALTIEDRASNVRDILTIEKRPKP</sequence>
<comment type="caution">
    <text evidence="11">The sequence shown here is derived from an EMBL/GenBank/DDBJ whole genome shotgun (WGS) entry which is preliminary data.</text>
</comment>
<proteinExistence type="inferred from homology"/>
<comment type="subcellular location">
    <subcellularLocation>
        <location evidence="2">Cytoplasm</location>
    </subcellularLocation>
    <subcellularLocation>
        <location evidence="1">Nucleus</location>
    </subcellularLocation>
</comment>
<evidence type="ECO:0000256" key="1">
    <source>
        <dbReference type="ARBA" id="ARBA00004123"/>
    </source>
</evidence>
<keyword evidence="8" id="KW-0539">Nucleus</keyword>
<keyword evidence="6" id="KW-0808">Transferase</keyword>
<reference evidence="11 12" key="1">
    <citation type="submission" date="2017-09" db="EMBL/GenBank/DDBJ databases">
        <title>Genome sequencing of Besnoitia besnoiti strain Bb-Ger1.</title>
        <authorList>
            <person name="Schares G."/>
            <person name="Venepally P."/>
            <person name="Lorenzi H.A."/>
        </authorList>
    </citation>
    <scope>NUCLEOTIDE SEQUENCE [LARGE SCALE GENOMIC DNA]</scope>
    <source>
        <strain evidence="11 12">Bb-Ger1</strain>
    </source>
</reference>
<feature type="region of interest" description="Disordered" evidence="10">
    <location>
        <begin position="366"/>
        <end position="390"/>
    </location>
</feature>
<dbReference type="SUPFAM" id="SSF53335">
    <property type="entry name" value="S-adenosyl-L-methionine-dependent methyltransferases"/>
    <property type="match status" value="1"/>
</dbReference>
<keyword evidence="12" id="KW-1185">Reference proteome</keyword>
<dbReference type="VEuPathDB" id="ToxoDB:BESB_073600"/>
<dbReference type="EC" id="2.1.1.85" evidence="3"/>
<dbReference type="GO" id="GO:0005737">
    <property type="term" value="C:cytoplasm"/>
    <property type="evidence" value="ECO:0007669"/>
    <property type="project" value="UniProtKB-SubCell"/>
</dbReference>
<feature type="region of interest" description="Disordered" evidence="10">
    <location>
        <begin position="63"/>
        <end position="85"/>
    </location>
</feature>
<evidence type="ECO:0000256" key="2">
    <source>
        <dbReference type="ARBA" id="ARBA00004496"/>
    </source>
</evidence>
<keyword evidence="5" id="KW-0489">Methyltransferase</keyword>
<comment type="similarity">
    <text evidence="9">Belongs to the methyltransferase superfamily. METTL18 family.</text>
</comment>
<dbReference type="RefSeq" id="XP_029218217.1">
    <property type="nucleotide sequence ID" value="XM_029365733.1"/>
</dbReference>
<accession>A0A2A9M6V7</accession>
<dbReference type="GeneID" id="40312286"/>
<dbReference type="STRING" id="94643.A0A2A9M6V7"/>
<dbReference type="GO" id="GO:0032259">
    <property type="term" value="P:methylation"/>
    <property type="evidence" value="ECO:0007669"/>
    <property type="project" value="UniProtKB-KW"/>
</dbReference>
<dbReference type="Proteomes" id="UP000224006">
    <property type="component" value="Unassembled WGS sequence"/>
</dbReference>
<dbReference type="PANTHER" id="PTHR14614:SF39">
    <property type="entry name" value="HISTIDINE PROTEIN METHYLTRANSFERASE 1 HOMOLOG"/>
    <property type="match status" value="1"/>
</dbReference>
<dbReference type="GO" id="GO:0018064">
    <property type="term" value="F:protein-L-histidine N-tele-methyltransferase activity"/>
    <property type="evidence" value="ECO:0007669"/>
    <property type="project" value="UniProtKB-EC"/>
</dbReference>
<evidence type="ECO:0000256" key="3">
    <source>
        <dbReference type="ARBA" id="ARBA00012533"/>
    </source>
</evidence>
<evidence type="ECO:0000256" key="7">
    <source>
        <dbReference type="ARBA" id="ARBA00022691"/>
    </source>
</evidence>
<dbReference type="KEGG" id="bbes:BESB_073600"/>
<evidence type="ECO:0000256" key="9">
    <source>
        <dbReference type="ARBA" id="ARBA00038126"/>
    </source>
</evidence>
<dbReference type="Pfam" id="PF10294">
    <property type="entry name" value="Methyltransf_16"/>
    <property type="match status" value="1"/>
</dbReference>
<dbReference type="Gene3D" id="3.40.50.150">
    <property type="entry name" value="Vaccinia Virus protein VP39"/>
    <property type="match status" value="1"/>
</dbReference>
<protein>
    <recommendedName>
        <fullName evidence="3">protein-histidine N-methyltransferase</fullName>
        <ecNumber evidence="3">2.1.1.85</ecNumber>
    </recommendedName>
</protein>